<evidence type="ECO:0008006" key="4">
    <source>
        <dbReference type="Google" id="ProtNLM"/>
    </source>
</evidence>
<evidence type="ECO:0000313" key="2">
    <source>
        <dbReference type="EMBL" id="MDN5202422.1"/>
    </source>
</evidence>
<organism evidence="2 3">
    <name type="scientific">Splendidivirga corallicola</name>
    <dbReference type="NCBI Taxonomy" id="3051826"/>
    <lineage>
        <taxon>Bacteria</taxon>
        <taxon>Pseudomonadati</taxon>
        <taxon>Bacteroidota</taxon>
        <taxon>Cytophagia</taxon>
        <taxon>Cytophagales</taxon>
        <taxon>Splendidivirgaceae</taxon>
        <taxon>Splendidivirga</taxon>
    </lineage>
</organism>
<comment type="caution">
    <text evidence="2">The sequence shown here is derived from an EMBL/GenBank/DDBJ whole genome shotgun (WGS) entry which is preliminary data.</text>
</comment>
<dbReference type="EMBL" id="JAUJEA010000004">
    <property type="protein sequence ID" value="MDN5202422.1"/>
    <property type="molecule type" value="Genomic_DNA"/>
</dbReference>
<dbReference type="RefSeq" id="WP_346752446.1">
    <property type="nucleotide sequence ID" value="NZ_JAUJEA010000004.1"/>
</dbReference>
<accession>A0ABT8KNT8</accession>
<evidence type="ECO:0000313" key="3">
    <source>
        <dbReference type="Proteomes" id="UP001172082"/>
    </source>
</evidence>
<proteinExistence type="predicted"/>
<name>A0ABT8KNT8_9BACT</name>
<sequence length="187" mass="20894">MNMDLIRKVKTALFGTLLLSLFMTAQVSAQDDEITDEDLKKYALVMDFADVEKGKMGAKYNELIKAEELMKGGRRFKELKDTKGDSTKLQEIGATAEELEIFNRIETSYEEMVANFKAQYTEKIKDKEQLGASLYNKINRGLKSDPDLKSRYKDILAAVKTEREEKEALSETTDGAGDSGDNGGGPN</sequence>
<evidence type="ECO:0000256" key="1">
    <source>
        <dbReference type="SAM" id="MobiDB-lite"/>
    </source>
</evidence>
<keyword evidence="3" id="KW-1185">Reference proteome</keyword>
<protein>
    <recommendedName>
        <fullName evidence="4">DUF4142 domain-containing protein</fullName>
    </recommendedName>
</protein>
<dbReference type="Proteomes" id="UP001172082">
    <property type="component" value="Unassembled WGS sequence"/>
</dbReference>
<gene>
    <name evidence="2" type="ORF">QQ008_13630</name>
</gene>
<feature type="region of interest" description="Disordered" evidence="1">
    <location>
        <begin position="162"/>
        <end position="187"/>
    </location>
</feature>
<feature type="compositionally biased region" description="Gly residues" evidence="1">
    <location>
        <begin position="177"/>
        <end position="187"/>
    </location>
</feature>
<reference evidence="2" key="1">
    <citation type="submission" date="2023-06" db="EMBL/GenBank/DDBJ databases">
        <title>Genomic of Parafulvivirga corallium.</title>
        <authorList>
            <person name="Wang G."/>
        </authorList>
    </citation>
    <scope>NUCLEOTIDE SEQUENCE</scope>
    <source>
        <strain evidence="2">BMA10</strain>
    </source>
</reference>